<reference evidence="1 2" key="1">
    <citation type="submission" date="2012-12" db="EMBL/GenBank/DDBJ databases">
        <title>Genome Assembly of Photobacterium sp. AK15.</title>
        <authorList>
            <person name="Khatri I."/>
            <person name="Vaidya B."/>
            <person name="Srinivas T.N.R."/>
            <person name="Subramanian S."/>
            <person name="Pinnaka A."/>
        </authorList>
    </citation>
    <scope>NUCLEOTIDE SEQUENCE [LARGE SCALE GENOMIC DNA]</scope>
    <source>
        <strain evidence="1 2">AK15</strain>
    </source>
</reference>
<organism evidence="1 2">
    <name type="scientific">Photobacterium marinum</name>
    <dbReference type="NCBI Taxonomy" id="1056511"/>
    <lineage>
        <taxon>Bacteria</taxon>
        <taxon>Pseudomonadati</taxon>
        <taxon>Pseudomonadota</taxon>
        <taxon>Gammaproteobacteria</taxon>
        <taxon>Vibrionales</taxon>
        <taxon>Vibrionaceae</taxon>
        <taxon>Photobacterium</taxon>
    </lineage>
</organism>
<comment type="caution">
    <text evidence="1">The sequence shown here is derived from an EMBL/GenBank/DDBJ whole genome shotgun (WGS) entry which is preliminary data.</text>
</comment>
<gene>
    <name evidence="1" type="ORF">C942_01583</name>
</gene>
<dbReference type="PATRIC" id="fig|1056511.3.peg.656"/>
<dbReference type="EMBL" id="AMZO01000002">
    <property type="protein sequence ID" value="ELR67653.1"/>
    <property type="molecule type" value="Genomic_DNA"/>
</dbReference>
<keyword evidence="2" id="KW-1185">Reference proteome</keyword>
<sequence>MCSACNPPVERLADCKGWDCCGFFLAYAIKMAEIMDYTYE</sequence>
<evidence type="ECO:0000313" key="2">
    <source>
        <dbReference type="Proteomes" id="UP000011134"/>
    </source>
</evidence>
<proteinExistence type="predicted"/>
<accession>L8JHB8</accession>
<protein>
    <submittedName>
        <fullName evidence="1">Uncharacterized protein</fullName>
    </submittedName>
</protein>
<name>L8JHB8_9GAMM</name>
<dbReference type="Proteomes" id="UP000011134">
    <property type="component" value="Unassembled WGS sequence"/>
</dbReference>
<dbReference type="AlphaFoldDB" id="L8JHB8"/>
<evidence type="ECO:0000313" key="1">
    <source>
        <dbReference type="EMBL" id="ELR67653.1"/>
    </source>
</evidence>